<evidence type="ECO:0000313" key="2">
    <source>
        <dbReference type="EMBL" id="MCC9640972.1"/>
    </source>
</evidence>
<dbReference type="CDD" id="cd14256">
    <property type="entry name" value="Dockerin_I"/>
    <property type="match status" value="1"/>
</dbReference>
<gene>
    <name evidence="2" type="ORF">LOC71_01710</name>
</gene>
<comment type="caution">
    <text evidence="2">The sequence shown here is derived from an EMBL/GenBank/DDBJ whole genome shotgun (WGS) entry which is preliminary data.</text>
</comment>
<reference evidence="2" key="1">
    <citation type="submission" date="2021-11" db="EMBL/GenBank/DDBJ databases">
        <title>Genome sequence.</title>
        <authorList>
            <person name="Sun Q."/>
        </authorList>
    </citation>
    <scope>NUCLEOTIDE SEQUENCE</scope>
    <source>
        <strain evidence="2">JC740</strain>
    </source>
</reference>
<organism evidence="2 3">
    <name type="scientific">Rhodopirellula halodulae</name>
    <dbReference type="NCBI Taxonomy" id="2894198"/>
    <lineage>
        <taxon>Bacteria</taxon>
        <taxon>Pseudomonadati</taxon>
        <taxon>Planctomycetota</taxon>
        <taxon>Planctomycetia</taxon>
        <taxon>Pirellulales</taxon>
        <taxon>Pirellulaceae</taxon>
        <taxon>Rhodopirellula</taxon>
    </lineage>
</organism>
<dbReference type="Proteomes" id="UP001430306">
    <property type="component" value="Unassembled WGS sequence"/>
</dbReference>
<name>A0ABS8NDH5_9BACT</name>
<dbReference type="RefSeq" id="WP_230270769.1">
    <property type="nucleotide sequence ID" value="NZ_JAJKFW010000003.1"/>
</dbReference>
<accession>A0ABS8NDH5</accession>
<proteinExistence type="predicted"/>
<protein>
    <submittedName>
        <fullName evidence="2">Dockerin type I domain-containing protein</fullName>
    </submittedName>
</protein>
<feature type="compositionally biased region" description="Basic residues" evidence="1">
    <location>
        <begin position="18"/>
        <end position="27"/>
    </location>
</feature>
<dbReference type="EMBL" id="JAJKFW010000003">
    <property type="protein sequence ID" value="MCC9640972.1"/>
    <property type="molecule type" value="Genomic_DNA"/>
</dbReference>
<feature type="region of interest" description="Disordered" evidence="1">
    <location>
        <begin position="1"/>
        <end position="29"/>
    </location>
</feature>
<dbReference type="Gene3D" id="1.10.1330.10">
    <property type="entry name" value="Dockerin domain"/>
    <property type="match status" value="1"/>
</dbReference>
<sequence>MQSADMRKRASQSSSKRREARSRRANSRRPLTLQLLETRRVMTAGIPVGATTSDTAEFFLGSITVTPIFLDSTGQTDPKTQNWTEGEIDAVMSEITTGLNWWVDMLDQMNTVHTLEFVIDDTYAQNPLQIPTEPIDRTSNHYSSYVGQFLDDAGIPSNMTLDEGMFAFNSSQREAFGTDWAFSLFISDSSDDQDGFFASGGSFRGAFAFPGGLYIIAPSTRPARTFAHEVSHMFWGLDEYAGGGTYSQSRGYYNTPNDNAEDNPAPGFVQQPSIMAGGNNLVNGYQNYESPATTLAMLGWQDTDGDGIFDVLDVPLNFSGSGHFDSQANRFHFEGSASSATLINQNPSGPQSDITLNRVSELQVSINGGEWTTLESPDTATAEFDLQFDVTPSMTSVSLRVIDNTTGVTSETLTATRSRPLIADAPVAGYVFLDDNGDSSRSEFETLLEGVQFEVLASDGGELPSGTFDIDDVALNTDVPPVDGMTFRAMGSNVNTNVQIRDENGLNGEPMIHVLDRNLNRWWPGLDSRLGLEVEFDEPVGHVEVDIIGLHDDSYGRVQAFDSQGNLLTRVTTDIRNTPSGSLAEGETSTLVLEDPEARIHRIEIAGHASTSIAVLGVRHGMEAEIVTDASGAFTQTNLADGQYQLQWQPTQVIHSITNTTITVSGGEIVSGVNLNGGLAEIAATRVDSPRYNTDLGEDVNGDGSITALDALQVINDLNLNGDRSLTFNETSGPKIDVSNDGVISALDALRVINKLNELDGNSEPAGEWVADNGDNAAAFNSAAVDEGVSLQATTTQLVSASSDVLAPQSASAFGPAQDAIFRDDETLGEILGVEQKLIAANA</sequence>
<dbReference type="InterPro" id="IPR002105">
    <property type="entry name" value="Dockerin_1_rpt"/>
</dbReference>
<evidence type="ECO:0000256" key="1">
    <source>
        <dbReference type="SAM" id="MobiDB-lite"/>
    </source>
</evidence>
<dbReference type="Pfam" id="PF00404">
    <property type="entry name" value="Dockerin_1"/>
    <property type="match status" value="1"/>
</dbReference>
<dbReference type="SUPFAM" id="SSF63446">
    <property type="entry name" value="Type I dockerin domain"/>
    <property type="match status" value="1"/>
</dbReference>
<keyword evidence="3" id="KW-1185">Reference proteome</keyword>
<evidence type="ECO:0000313" key="3">
    <source>
        <dbReference type="Proteomes" id="UP001430306"/>
    </source>
</evidence>
<dbReference type="InterPro" id="IPR036439">
    <property type="entry name" value="Dockerin_dom_sf"/>
</dbReference>